<proteinExistence type="predicted"/>
<organism evidence="1 2">
    <name type="scientific">Antarcticirhabdus aurantiaca</name>
    <dbReference type="NCBI Taxonomy" id="2606717"/>
    <lineage>
        <taxon>Bacteria</taxon>
        <taxon>Pseudomonadati</taxon>
        <taxon>Pseudomonadota</taxon>
        <taxon>Alphaproteobacteria</taxon>
        <taxon>Hyphomicrobiales</taxon>
        <taxon>Aurantimonadaceae</taxon>
        <taxon>Antarcticirhabdus</taxon>
    </lineage>
</organism>
<gene>
    <name evidence="1" type="ORF">OXU80_26970</name>
</gene>
<sequence length="48" mass="5165">MTINLPLIIFAVFPVSIAIVAVVAFKEAVAERHRATFAARPEASAEEP</sequence>
<reference evidence="1" key="1">
    <citation type="submission" date="2022-11" db="EMBL/GenBank/DDBJ databases">
        <title>beta-Carotene-producing bacterium, Jeongeuplla avenae sp. nov., alleviates the salt stress of Arabidopsis seedlings.</title>
        <authorList>
            <person name="Jiang L."/>
            <person name="Lee J."/>
        </authorList>
    </citation>
    <scope>NUCLEOTIDE SEQUENCE</scope>
    <source>
        <strain evidence="1">DY_R2A_6</strain>
    </source>
</reference>
<dbReference type="EMBL" id="CP113520">
    <property type="protein sequence ID" value="WAJ28410.1"/>
    <property type="molecule type" value="Genomic_DNA"/>
</dbReference>
<keyword evidence="2" id="KW-1185">Reference proteome</keyword>
<evidence type="ECO:0000313" key="1">
    <source>
        <dbReference type="EMBL" id="WAJ28410.1"/>
    </source>
</evidence>
<accession>A0ACD4NNF1</accession>
<protein>
    <submittedName>
        <fullName evidence="1">Uncharacterized protein</fullName>
    </submittedName>
</protein>
<dbReference type="Proteomes" id="UP001163223">
    <property type="component" value="Chromosome"/>
</dbReference>
<evidence type="ECO:0000313" key="2">
    <source>
        <dbReference type="Proteomes" id="UP001163223"/>
    </source>
</evidence>
<name>A0ACD4NNF1_9HYPH</name>